<sequence>MKLDFSATSKARTYAGTIAAAIFVVSVSMLADLYNLNYLNQAYEAKSIEIAVLVPLFITLPVAYFIFEAFRRAADAREQLQRIASTDSLTKVLNRGAFTMLVNAYLEKAQQQASMQYGSMLVIDADHFKKINDTHGHQTGDDAFKVMARTIRQNVREIDLVGRIGGEEFCVFLPATRRPDAEIAAERIRETITKVHILSEKGGVRLSVSIGAASFQGLATYDQLFAAADRYAYQAKAGGRNRVVCGPLDVAA</sequence>
<dbReference type="FunFam" id="3.30.70.270:FF:000001">
    <property type="entry name" value="Diguanylate cyclase domain protein"/>
    <property type="match status" value="1"/>
</dbReference>
<comment type="caution">
    <text evidence="5">The sequence shown here is derived from an EMBL/GenBank/DDBJ whole genome shotgun (WGS) entry which is preliminary data.</text>
</comment>
<dbReference type="PANTHER" id="PTHR45138">
    <property type="entry name" value="REGULATORY COMPONENTS OF SENSORY TRANSDUCTION SYSTEM"/>
    <property type="match status" value="1"/>
</dbReference>
<dbReference type="SMART" id="SM00267">
    <property type="entry name" value="GGDEF"/>
    <property type="match status" value="1"/>
</dbReference>
<organism evidence="5 6">
    <name type="scientific">Mycoplana dimorpha</name>
    <dbReference type="NCBI Taxonomy" id="28320"/>
    <lineage>
        <taxon>Bacteria</taxon>
        <taxon>Pseudomonadati</taxon>
        <taxon>Pseudomonadota</taxon>
        <taxon>Alphaproteobacteria</taxon>
        <taxon>Hyphomicrobiales</taxon>
        <taxon>Rhizobiaceae</taxon>
        <taxon>Mycoplana</taxon>
    </lineage>
</organism>
<protein>
    <recommendedName>
        <fullName evidence="1">diguanylate cyclase</fullName>
        <ecNumber evidence="1">2.7.7.65</ecNumber>
    </recommendedName>
</protein>
<evidence type="ECO:0000259" key="4">
    <source>
        <dbReference type="PROSITE" id="PS50887"/>
    </source>
</evidence>
<dbReference type="OrthoDB" id="9812260at2"/>
<dbReference type="CDD" id="cd01949">
    <property type="entry name" value="GGDEF"/>
    <property type="match status" value="1"/>
</dbReference>
<dbReference type="SUPFAM" id="SSF55073">
    <property type="entry name" value="Nucleotide cyclase"/>
    <property type="match status" value="1"/>
</dbReference>
<evidence type="ECO:0000256" key="2">
    <source>
        <dbReference type="ARBA" id="ARBA00034247"/>
    </source>
</evidence>
<dbReference type="Pfam" id="PF00990">
    <property type="entry name" value="GGDEF"/>
    <property type="match status" value="1"/>
</dbReference>
<dbReference type="EC" id="2.7.7.65" evidence="1"/>
<gene>
    <name evidence="5" type="ORF">C7449_1114</name>
</gene>
<dbReference type="InterPro" id="IPR029787">
    <property type="entry name" value="Nucleotide_cyclase"/>
</dbReference>
<dbReference type="PROSITE" id="PS50887">
    <property type="entry name" value="GGDEF"/>
    <property type="match status" value="1"/>
</dbReference>
<dbReference type="PANTHER" id="PTHR45138:SF9">
    <property type="entry name" value="DIGUANYLATE CYCLASE DGCM-RELATED"/>
    <property type="match status" value="1"/>
</dbReference>
<keyword evidence="3" id="KW-0472">Membrane</keyword>
<dbReference type="Gene3D" id="3.30.70.270">
    <property type="match status" value="1"/>
</dbReference>
<proteinExistence type="predicted"/>
<evidence type="ECO:0000256" key="3">
    <source>
        <dbReference type="SAM" id="Phobius"/>
    </source>
</evidence>
<dbReference type="InterPro" id="IPR050469">
    <property type="entry name" value="Diguanylate_Cyclase"/>
</dbReference>
<dbReference type="EMBL" id="PZZZ01000011">
    <property type="protein sequence ID" value="PTM89110.1"/>
    <property type="molecule type" value="Genomic_DNA"/>
</dbReference>
<name>A0A2T5AQW2_MYCDI</name>
<dbReference type="InterPro" id="IPR000160">
    <property type="entry name" value="GGDEF_dom"/>
</dbReference>
<dbReference type="Proteomes" id="UP000241247">
    <property type="component" value="Unassembled WGS sequence"/>
</dbReference>
<dbReference type="AlphaFoldDB" id="A0A2T5AQW2"/>
<reference evidence="5 6" key="1">
    <citation type="submission" date="2018-04" db="EMBL/GenBank/DDBJ databases">
        <title>Genomic Encyclopedia of Type Strains, Phase IV (KMG-IV): sequencing the most valuable type-strain genomes for metagenomic binning, comparative biology and taxonomic classification.</title>
        <authorList>
            <person name="Goeker M."/>
        </authorList>
    </citation>
    <scope>NUCLEOTIDE SEQUENCE [LARGE SCALE GENOMIC DNA]</scope>
    <source>
        <strain evidence="5 6">DSM 7138</strain>
    </source>
</reference>
<dbReference type="InterPro" id="IPR043128">
    <property type="entry name" value="Rev_trsase/Diguanyl_cyclase"/>
</dbReference>
<dbReference type="RefSeq" id="WP_108004743.1">
    <property type="nucleotide sequence ID" value="NZ_JBHEEX010000018.1"/>
</dbReference>
<evidence type="ECO:0000256" key="1">
    <source>
        <dbReference type="ARBA" id="ARBA00012528"/>
    </source>
</evidence>
<evidence type="ECO:0000313" key="6">
    <source>
        <dbReference type="Proteomes" id="UP000241247"/>
    </source>
</evidence>
<dbReference type="GO" id="GO:0052621">
    <property type="term" value="F:diguanylate cyclase activity"/>
    <property type="evidence" value="ECO:0007669"/>
    <property type="project" value="UniProtKB-EC"/>
</dbReference>
<comment type="catalytic activity">
    <reaction evidence="2">
        <text>2 GTP = 3',3'-c-di-GMP + 2 diphosphate</text>
        <dbReference type="Rhea" id="RHEA:24898"/>
        <dbReference type="ChEBI" id="CHEBI:33019"/>
        <dbReference type="ChEBI" id="CHEBI:37565"/>
        <dbReference type="ChEBI" id="CHEBI:58805"/>
        <dbReference type="EC" id="2.7.7.65"/>
    </reaction>
</comment>
<keyword evidence="3" id="KW-1133">Transmembrane helix</keyword>
<keyword evidence="3" id="KW-0812">Transmembrane</keyword>
<keyword evidence="6" id="KW-1185">Reference proteome</keyword>
<dbReference type="NCBIfam" id="TIGR00254">
    <property type="entry name" value="GGDEF"/>
    <property type="match status" value="1"/>
</dbReference>
<feature type="transmembrane region" description="Helical" evidence="3">
    <location>
        <begin position="50"/>
        <end position="67"/>
    </location>
</feature>
<accession>A0A2T5AQW2</accession>
<evidence type="ECO:0000313" key="5">
    <source>
        <dbReference type="EMBL" id="PTM89110.1"/>
    </source>
</evidence>
<feature type="transmembrane region" description="Helical" evidence="3">
    <location>
        <begin position="12"/>
        <end position="30"/>
    </location>
</feature>
<feature type="domain" description="GGDEF" evidence="4">
    <location>
        <begin position="116"/>
        <end position="248"/>
    </location>
</feature>